<evidence type="ECO:0008006" key="4">
    <source>
        <dbReference type="Google" id="ProtNLM"/>
    </source>
</evidence>
<dbReference type="HOGENOM" id="CLU_071767_0_0_2"/>
<gene>
    <name evidence="2" type="ORF">MSBRW_2840</name>
</gene>
<dbReference type="AlphaFoldDB" id="A0A0E3QPH3"/>
<feature type="compositionally biased region" description="Polar residues" evidence="1">
    <location>
        <begin position="76"/>
        <end position="85"/>
    </location>
</feature>
<protein>
    <recommendedName>
        <fullName evidence="4">Chromosome segregation ATPase</fullName>
    </recommendedName>
</protein>
<organism evidence="2 3">
    <name type="scientific">Methanosarcina barkeri str. Wiesmoor</name>
    <dbReference type="NCBI Taxonomy" id="1434109"/>
    <lineage>
        <taxon>Archaea</taxon>
        <taxon>Methanobacteriati</taxon>
        <taxon>Methanobacteriota</taxon>
        <taxon>Stenosarchaea group</taxon>
        <taxon>Methanomicrobia</taxon>
        <taxon>Methanosarcinales</taxon>
        <taxon>Methanosarcinaceae</taxon>
        <taxon>Methanosarcina</taxon>
    </lineage>
</organism>
<accession>A0A0E3QPH3</accession>
<sequence>MKKSRIVQDLACFTIILTLLSLLPGGSLAARISSDHGNGNQNQYIEGAFVSYNETDNVGEKNSSESDVKQERKNLSTKNQNNVSDYKQERKQLEEELQLHKQEYNEAKEDFLKIKDRIRAKELDPNSEEALNATKFYLNASINYMISHLSIVESNMEYSSGNRTDEKVSAIDEKIKLLEVEKANAANASSQKELLVVVRSVREVWNDAEKISLSSAGQTVSEKIGEFLEKSENLSERLDVKVENLKETDVDTSEIEVKLASYISYIKSAQEKKVMADSLYSGENVTREDMRTANNYLRQSLNDISKANKLLREIFGELKNCETEVDNGTEARNLTKIREKRG</sequence>
<evidence type="ECO:0000313" key="3">
    <source>
        <dbReference type="Proteomes" id="UP000033038"/>
    </source>
</evidence>
<feature type="region of interest" description="Disordered" evidence="1">
    <location>
        <begin position="56"/>
        <end position="88"/>
    </location>
</feature>
<dbReference type="PATRIC" id="fig|1434109.4.peg.3703"/>
<dbReference type="EMBL" id="CP009526">
    <property type="protein sequence ID" value="AKB52093.1"/>
    <property type="molecule type" value="Genomic_DNA"/>
</dbReference>
<name>A0A0E3QPH3_METBA</name>
<reference evidence="2 3" key="1">
    <citation type="submission" date="2014-07" db="EMBL/GenBank/DDBJ databases">
        <title>Methanogenic archaea and the global carbon cycle.</title>
        <authorList>
            <person name="Henriksen J.R."/>
            <person name="Luke J."/>
            <person name="Reinhart S."/>
            <person name="Benedict M.N."/>
            <person name="Youngblut N.D."/>
            <person name="Metcalf M.E."/>
            <person name="Whitaker R.J."/>
            <person name="Metcalf W.W."/>
        </authorList>
    </citation>
    <scope>NUCLEOTIDE SEQUENCE [LARGE SCALE GENOMIC DNA]</scope>
    <source>
        <strain evidence="2 3">Wiesmoor</strain>
    </source>
</reference>
<dbReference type="RefSeq" id="WP_011306881.1">
    <property type="nucleotide sequence ID" value="NZ_CP009526.1"/>
</dbReference>
<dbReference type="GeneID" id="24824429"/>
<dbReference type="Proteomes" id="UP000033038">
    <property type="component" value="Chromosome"/>
</dbReference>
<evidence type="ECO:0000256" key="1">
    <source>
        <dbReference type="SAM" id="MobiDB-lite"/>
    </source>
</evidence>
<dbReference type="KEGG" id="mbw:MSBRW_2840"/>
<feature type="compositionally biased region" description="Basic and acidic residues" evidence="1">
    <location>
        <begin position="58"/>
        <end position="74"/>
    </location>
</feature>
<evidence type="ECO:0000313" key="2">
    <source>
        <dbReference type="EMBL" id="AKB52093.1"/>
    </source>
</evidence>
<proteinExistence type="predicted"/>